<dbReference type="OrthoDB" id="8564128at2"/>
<dbReference type="STRING" id="1000565.METUNv1_03292"/>
<proteinExistence type="predicted"/>
<keyword evidence="3" id="KW-1185">Reference proteome</keyword>
<keyword evidence="1" id="KW-0732">Signal</keyword>
<feature type="chain" id="PRO_5003331049" evidence="1">
    <location>
        <begin position="24"/>
        <end position="127"/>
    </location>
</feature>
<protein>
    <submittedName>
        <fullName evidence="2">Uncharacterized protein</fullName>
    </submittedName>
</protein>
<accession>F5RGJ9</accession>
<dbReference type="RefSeq" id="WP_008063599.1">
    <property type="nucleotide sequence ID" value="NZ_AFHG01000057.1"/>
</dbReference>
<sequence>MNTARLRSLLACAAALVTCSASAEDTGGWLRPVDLVDAVPLLNDSGRAGYGRFLQVTLRPRAFALNMNGEWAWNAGSDAERDAIAACEAHGLPCQLYAVDEEVVLPGFELGAPLRALGSRLVQGTLP</sequence>
<reference evidence="2 3" key="1">
    <citation type="journal article" date="2011" name="J. Bacteriol.">
        <title>Genome sequence of Methyloversatilis universalis FAM5T, a methylotrophic representative of the order Rhodocyclales.</title>
        <authorList>
            <person name="Kittichotirat W."/>
            <person name="Good N.M."/>
            <person name="Hall R."/>
            <person name="Bringel F."/>
            <person name="Lajus A."/>
            <person name="Medigue C."/>
            <person name="Smalley N.E."/>
            <person name="Beck D."/>
            <person name="Bumgarner R."/>
            <person name="Vuilleumier S."/>
            <person name="Kalyuzhnaya M.G."/>
        </authorList>
    </citation>
    <scope>NUCLEOTIDE SEQUENCE [LARGE SCALE GENOMIC DNA]</scope>
    <source>
        <strain evidence="3">ATCC BAA-1314 / JCM 13912 / FAM5</strain>
    </source>
</reference>
<dbReference type="Proteomes" id="UP000005019">
    <property type="component" value="Unassembled WGS sequence"/>
</dbReference>
<dbReference type="EMBL" id="AFHG01000057">
    <property type="protein sequence ID" value="EGK70387.1"/>
    <property type="molecule type" value="Genomic_DNA"/>
</dbReference>
<evidence type="ECO:0000256" key="1">
    <source>
        <dbReference type="SAM" id="SignalP"/>
    </source>
</evidence>
<evidence type="ECO:0000313" key="3">
    <source>
        <dbReference type="Proteomes" id="UP000005019"/>
    </source>
</evidence>
<organism evidence="2 3">
    <name type="scientific">Methyloversatilis universalis (strain ATCC BAA-1314 / DSM 25237 / JCM 13912 / CCUG 52030 / FAM5)</name>
    <dbReference type="NCBI Taxonomy" id="1000565"/>
    <lineage>
        <taxon>Bacteria</taxon>
        <taxon>Pseudomonadati</taxon>
        <taxon>Pseudomonadota</taxon>
        <taxon>Betaproteobacteria</taxon>
        <taxon>Nitrosomonadales</taxon>
        <taxon>Sterolibacteriaceae</taxon>
        <taxon>Methyloversatilis</taxon>
    </lineage>
</organism>
<comment type="caution">
    <text evidence="2">The sequence shown here is derived from an EMBL/GenBank/DDBJ whole genome shotgun (WGS) entry which is preliminary data.</text>
</comment>
<name>F5RGJ9_METUF</name>
<gene>
    <name evidence="2" type="ORF">METUNv1_03292</name>
</gene>
<feature type="signal peptide" evidence="1">
    <location>
        <begin position="1"/>
        <end position="23"/>
    </location>
</feature>
<evidence type="ECO:0000313" key="2">
    <source>
        <dbReference type="EMBL" id="EGK70387.1"/>
    </source>
</evidence>
<dbReference type="AlphaFoldDB" id="F5RGJ9"/>